<evidence type="ECO:0000313" key="1">
    <source>
        <dbReference type="EMBL" id="KAK5829869.1"/>
    </source>
</evidence>
<protein>
    <submittedName>
        <fullName evidence="1">Uncharacterized protein</fullName>
    </submittedName>
</protein>
<organism evidence="1 2">
    <name type="scientific">Gossypium arboreum</name>
    <name type="common">Tree cotton</name>
    <name type="synonym">Gossypium nanking</name>
    <dbReference type="NCBI Taxonomy" id="29729"/>
    <lineage>
        <taxon>Eukaryota</taxon>
        <taxon>Viridiplantae</taxon>
        <taxon>Streptophyta</taxon>
        <taxon>Embryophyta</taxon>
        <taxon>Tracheophyta</taxon>
        <taxon>Spermatophyta</taxon>
        <taxon>Magnoliopsida</taxon>
        <taxon>eudicotyledons</taxon>
        <taxon>Gunneridae</taxon>
        <taxon>Pentapetalae</taxon>
        <taxon>rosids</taxon>
        <taxon>malvids</taxon>
        <taxon>Malvales</taxon>
        <taxon>Malvaceae</taxon>
        <taxon>Malvoideae</taxon>
        <taxon>Gossypium</taxon>
    </lineage>
</organism>
<gene>
    <name evidence="1" type="ORF">PVK06_013662</name>
</gene>
<accession>A0ABR0PSC4</accession>
<evidence type="ECO:0000313" key="2">
    <source>
        <dbReference type="Proteomes" id="UP001358586"/>
    </source>
</evidence>
<sequence length="75" mass="7943">MNYGCATVTRQLPSVIVAPSVIVNGLTVSSSSVTSSKAGYGDRNEQVGYFGELVAEEMEARPPLPYPFSLLEGGF</sequence>
<reference evidence="1 2" key="1">
    <citation type="submission" date="2023-03" db="EMBL/GenBank/DDBJ databases">
        <title>WGS of Gossypium arboreum.</title>
        <authorList>
            <person name="Yu D."/>
        </authorList>
    </citation>
    <scope>NUCLEOTIDE SEQUENCE [LARGE SCALE GENOMIC DNA]</scope>
    <source>
        <tissue evidence="1">Leaf</tissue>
    </source>
</reference>
<dbReference type="EMBL" id="JARKNE010000005">
    <property type="protein sequence ID" value="KAK5829869.1"/>
    <property type="molecule type" value="Genomic_DNA"/>
</dbReference>
<dbReference type="Proteomes" id="UP001358586">
    <property type="component" value="Chromosome 5"/>
</dbReference>
<name>A0ABR0PSC4_GOSAR</name>
<proteinExistence type="predicted"/>
<comment type="caution">
    <text evidence="1">The sequence shown here is derived from an EMBL/GenBank/DDBJ whole genome shotgun (WGS) entry which is preliminary data.</text>
</comment>
<keyword evidence="2" id="KW-1185">Reference proteome</keyword>